<evidence type="ECO:0000256" key="9">
    <source>
        <dbReference type="ARBA" id="ARBA00037230"/>
    </source>
</evidence>
<feature type="transmembrane region" description="Helical" evidence="11">
    <location>
        <begin position="448"/>
        <end position="472"/>
    </location>
</feature>
<dbReference type="Pfam" id="PF16327">
    <property type="entry name" value="CcmF_C"/>
    <property type="match status" value="1"/>
</dbReference>
<proteinExistence type="inferred from homology"/>
<evidence type="ECO:0000256" key="7">
    <source>
        <dbReference type="ARBA" id="ARBA00022989"/>
    </source>
</evidence>
<feature type="transmembrane region" description="Helical" evidence="11">
    <location>
        <begin position="394"/>
        <end position="413"/>
    </location>
</feature>
<feature type="domain" description="Cytochrome c assembly protein" evidence="12">
    <location>
        <begin position="89"/>
        <end position="295"/>
    </location>
</feature>
<evidence type="ECO:0000259" key="13">
    <source>
        <dbReference type="Pfam" id="PF16327"/>
    </source>
</evidence>
<feature type="transmembrane region" description="Helical" evidence="11">
    <location>
        <begin position="130"/>
        <end position="148"/>
    </location>
</feature>
<dbReference type="PANTHER" id="PTHR43653">
    <property type="entry name" value="CYTOCHROME C ASSEMBLY PROTEIN-RELATED"/>
    <property type="match status" value="1"/>
</dbReference>
<comment type="similarity">
    <text evidence="2">Belongs to the CcmF/CycK/Ccl1/NrfE/CcsA family.</text>
</comment>
<dbReference type="PRINTS" id="PR01410">
    <property type="entry name" value="CCBIOGENESIS"/>
</dbReference>
<dbReference type="Pfam" id="PF01578">
    <property type="entry name" value="Cytochrom_C_asm"/>
    <property type="match status" value="1"/>
</dbReference>
<feature type="region of interest" description="Disordered" evidence="10">
    <location>
        <begin position="656"/>
        <end position="677"/>
    </location>
</feature>
<dbReference type="PANTHER" id="PTHR43653:SF1">
    <property type="entry name" value="CYTOCHROME C-TYPE BIOGENESIS PROTEIN CCMF"/>
    <property type="match status" value="1"/>
</dbReference>
<dbReference type="PRINTS" id="PR01411">
    <property type="entry name" value="CCMFBIOGNSIS"/>
</dbReference>
<evidence type="ECO:0000256" key="8">
    <source>
        <dbReference type="ARBA" id="ARBA00023136"/>
    </source>
</evidence>
<dbReference type="GO" id="GO:0005886">
    <property type="term" value="C:plasma membrane"/>
    <property type="evidence" value="ECO:0007669"/>
    <property type="project" value="UniProtKB-SubCell"/>
</dbReference>
<evidence type="ECO:0000256" key="11">
    <source>
        <dbReference type="SAM" id="Phobius"/>
    </source>
</evidence>
<feature type="transmembrane region" description="Helical" evidence="11">
    <location>
        <begin position="425"/>
        <end position="442"/>
    </location>
</feature>
<reference evidence="14 15" key="1">
    <citation type="submission" date="2019-06" db="EMBL/GenBank/DDBJ databases">
        <authorList>
            <person name="Li M."/>
        </authorList>
    </citation>
    <scope>NUCLEOTIDE SEQUENCE [LARGE SCALE GENOMIC DNA]</scope>
    <source>
        <strain evidence="14 15">BGMRC2036</strain>
    </source>
</reference>
<dbReference type="InterPro" id="IPR032523">
    <property type="entry name" value="CcmF_C"/>
</dbReference>
<evidence type="ECO:0000259" key="12">
    <source>
        <dbReference type="Pfam" id="PF01578"/>
    </source>
</evidence>
<dbReference type="InterPro" id="IPR003568">
    <property type="entry name" value="Cyt_c_biogenesis_CcmF"/>
</dbReference>
<evidence type="ECO:0000313" key="14">
    <source>
        <dbReference type="EMBL" id="TPW29431.1"/>
    </source>
</evidence>
<dbReference type="InterPro" id="IPR002541">
    <property type="entry name" value="Cyt_c_assembly"/>
</dbReference>
<evidence type="ECO:0000256" key="1">
    <source>
        <dbReference type="ARBA" id="ARBA00004429"/>
    </source>
</evidence>
<feature type="transmembrane region" description="Helical" evidence="11">
    <location>
        <begin position="209"/>
        <end position="229"/>
    </location>
</feature>
<feature type="transmembrane region" description="Helical" evidence="11">
    <location>
        <begin position="619"/>
        <end position="639"/>
    </location>
</feature>
<feature type="transmembrane region" description="Helical" evidence="11">
    <location>
        <begin position="177"/>
        <end position="197"/>
    </location>
</feature>
<dbReference type="GO" id="GO:0016829">
    <property type="term" value="F:lyase activity"/>
    <property type="evidence" value="ECO:0007669"/>
    <property type="project" value="UniProtKB-KW"/>
</dbReference>
<keyword evidence="15" id="KW-1185">Reference proteome</keyword>
<feature type="transmembrane region" description="Helical" evidence="11">
    <location>
        <begin position="96"/>
        <end position="118"/>
    </location>
</feature>
<keyword evidence="4" id="KW-0997">Cell inner membrane</keyword>
<dbReference type="GO" id="GO:0017004">
    <property type="term" value="P:cytochrome complex assembly"/>
    <property type="evidence" value="ECO:0007669"/>
    <property type="project" value="UniProtKB-KW"/>
</dbReference>
<accession>A0A506U8K3</accession>
<dbReference type="NCBIfam" id="NF007691">
    <property type="entry name" value="PRK10369.1"/>
    <property type="match status" value="1"/>
</dbReference>
<dbReference type="AlphaFoldDB" id="A0A506U8K3"/>
<feature type="transmembrane region" description="Helical" evidence="11">
    <location>
        <begin position="352"/>
        <end position="374"/>
    </location>
</feature>
<keyword evidence="8 11" id="KW-0472">Membrane</keyword>
<gene>
    <name evidence="14" type="ORF">FJU08_13925</name>
</gene>
<organism evidence="14 15">
    <name type="scientific">Martelella alba</name>
    <dbReference type="NCBI Taxonomy" id="2590451"/>
    <lineage>
        <taxon>Bacteria</taxon>
        <taxon>Pseudomonadati</taxon>
        <taxon>Pseudomonadota</taxon>
        <taxon>Alphaproteobacteria</taxon>
        <taxon>Hyphomicrobiales</taxon>
        <taxon>Aurantimonadaceae</taxon>
        <taxon>Martelella</taxon>
    </lineage>
</organism>
<keyword evidence="7 11" id="KW-1133">Transmembrane helix</keyword>
<feature type="transmembrane region" description="Helical" evidence="11">
    <location>
        <begin position="312"/>
        <end position="331"/>
    </location>
</feature>
<feature type="domain" description="Cytochrome c-type biogenesis protein CcmF C-terminal" evidence="13">
    <location>
        <begin position="315"/>
        <end position="641"/>
    </location>
</feature>
<evidence type="ECO:0000256" key="3">
    <source>
        <dbReference type="ARBA" id="ARBA00022475"/>
    </source>
</evidence>
<keyword evidence="5 11" id="KW-0812">Transmembrane</keyword>
<dbReference type="OrthoDB" id="9761451at2"/>
<sequence>MITELGHLSLFLALAVAVITMVMPMVGAAFGNRNWMAIGSSGSLVMFALVATSFCSLLHAYVTSDFSVRNVWENSHSLMPLIYKFTGVWGNHEGSMMLWLLILCFFSALVAAFGHGLAPDLKARVLSVQSAIALAFLLFIVFTSNPFIRQFPAPAEGRDLNPVLQDPGLAIHPPLLYLGYVGFSVCFSFAVAALIGGRLDSAWARWVRPWALLAWMFLTLGIAMGSLWAYYELGWGGWWFWDPVENASFMPWLVGTALLHSAIVMEKREALKVWTVLLAILTFSLSLLGTFLVRSGVLTSVHAFATDPSRGVFILAILTVFIGGSLALYAWRAPGLKQGGLFVPISREGALVFNNLVLTVGAGTVLTGTLYPLVLESLTDNKISVGAPFFNLTFGTLMIPLLLAVPFGPMLAWKRGDLAAAGQRLFAAAVLALIGGAVVVYLNSGGPLLAVPAVALAAFLILGAVSDLWYRAGFGRFSPAVSLSRLAGLPRSAFGAAFAHMGLGVSVLGIVIVSLFASENVLEMQPGDKVDIGSYQITYLRKEPARGPNFVETRSYFDISKRAGAALGQIYAAKRVYLAGNMPTTEAGMLTRGVSQIYISLGDQSKDGKTVVRIWWKPGILLIWLGAIIMTVGGGLSLADRRLRLGVPQRSKAGCSPKILGRGDGMEAQPNSKGDVA</sequence>
<feature type="transmembrane region" description="Helical" evidence="11">
    <location>
        <begin position="6"/>
        <end position="30"/>
    </location>
</feature>
<dbReference type="EMBL" id="VHLG01000009">
    <property type="protein sequence ID" value="TPW29431.1"/>
    <property type="molecule type" value="Genomic_DNA"/>
</dbReference>
<evidence type="ECO:0000256" key="10">
    <source>
        <dbReference type="SAM" id="MobiDB-lite"/>
    </source>
</evidence>
<protein>
    <submittedName>
        <fullName evidence="14">Heme lyase CcmF/NrfE family subunit</fullName>
    </submittedName>
</protein>
<comment type="caution">
    <text evidence="14">The sequence shown here is derived from an EMBL/GenBank/DDBJ whole genome shotgun (WGS) entry which is preliminary data.</text>
</comment>
<name>A0A506U8K3_9HYPH</name>
<dbReference type="InterPro" id="IPR003567">
    <property type="entry name" value="Cyt_c_biogenesis"/>
</dbReference>
<evidence type="ECO:0000256" key="2">
    <source>
        <dbReference type="ARBA" id="ARBA00009186"/>
    </source>
</evidence>
<keyword evidence="14" id="KW-0456">Lyase</keyword>
<comment type="subcellular location">
    <subcellularLocation>
        <location evidence="1">Cell inner membrane</location>
        <topology evidence="1">Multi-pass membrane protein</topology>
    </subcellularLocation>
</comment>
<dbReference type="Proteomes" id="UP000318801">
    <property type="component" value="Unassembled WGS sequence"/>
</dbReference>
<evidence type="ECO:0000313" key="15">
    <source>
        <dbReference type="Proteomes" id="UP000318801"/>
    </source>
</evidence>
<keyword evidence="3" id="KW-1003">Cell membrane</keyword>
<dbReference type="GO" id="GO:0020037">
    <property type="term" value="F:heme binding"/>
    <property type="evidence" value="ECO:0007669"/>
    <property type="project" value="InterPro"/>
</dbReference>
<evidence type="ECO:0000256" key="5">
    <source>
        <dbReference type="ARBA" id="ARBA00022692"/>
    </source>
</evidence>
<dbReference type="RefSeq" id="WP_141149626.1">
    <property type="nucleotide sequence ID" value="NZ_VHLG01000009.1"/>
</dbReference>
<dbReference type="GO" id="GO:0015232">
    <property type="term" value="F:heme transmembrane transporter activity"/>
    <property type="evidence" value="ECO:0007669"/>
    <property type="project" value="InterPro"/>
</dbReference>
<comment type="function">
    <text evidence="9">Required for the biogenesis of c-type cytochromes. Possible subunit of a heme lyase.</text>
</comment>
<feature type="transmembrane region" description="Helical" evidence="11">
    <location>
        <begin position="42"/>
        <end position="62"/>
    </location>
</feature>
<feature type="transmembrane region" description="Helical" evidence="11">
    <location>
        <begin position="249"/>
        <end position="266"/>
    </location>
</feature>
<evidence type="ECO:0000256" key="6">
    <source>
        <dbReference type="ARBA" id="ARBA00022748"/>
    </source>
</evidence>
<feature type="transmembrane region" description="Helical" evidence="11">
    <location>
        <begin position="493"/>
        <end position="517"/>
    </location>
</feature>
<feature type="transmembrane region" description="Helical" evidence="11">
    <location>
        <begin position="273"/>
        <end position="292"/>
    </location>
</feature>
<evidence type="ECO:0000256" key="4">
    <source>
        <dbReference type="ARBA" id="ARBA00022519"/>
    </source>
</evidence>
<dbReference type="NCBIfam" id="TIGR00353">
    <property type="entry name" value="nrfE"/>
    <property type="match status" value="1"/>
</dbReference>
<keyword evidence="6" id="KW-0201">Cytochrome c-type biogenesis</keyword>